<dbReference type="Proteomes" id="UP000199615">
    <property type="component" value="Unassembled WGS sequence"/>
</dbReference>
<proteinExistence type="predicted"/>
<protein>
    <submittedName>
        <fullName evidence="4">Response regulator receiver domain-containing protein</fullName>
    </submittedName>
</protein>
<sequence>MDGRASPRLRVFLADDHPLVLRGMKMLIANDAGLELVGEAADGPSALERAIELKPDVAVLDLWMPGLKGLDVARQFLSACPTSRVLVLTVHEDEAYLRKVLQFGVTGYILKRSATDELARGIHAVAAGDLYLDPYFSAHKPDNELALRQLARLVGLEAFNRTVDGLKRDTIH</sequence>
<dbReference type="EMBL" id="FODT01000009">
    <property type="protein sequence ID" value="SEP15228.1"/>
    <property type="molecule type" value="Genomic_DNA"/>
</dbReference>
<evidence type="ECO:0000256" key="2">
    <source>
        <dbReference type="PROSITE-ProRule" id="PRU00169"/>
    </source>
</evidence>
<dbReference type="PROSITE" id="PS50110">
    <property type="entry name" value="RESPONSE_REGULATORY"/>
    <property type="match status" value="1"/>
</dbReference>
<dbReference type="InterPro" id="IPR039420">
    <property type="entry name" value="WalR-like"/>
</dbReference>
<keyword evidence="5" id="KW-1185">Reference proteome</keyword>
<accession>A0A1H8VJZ3</accession>
<evidence type="ECO:0000313" key="4">
    <source>
        <dbReference type="EMBL" id="SEP15228.1"/>
    </source>
</evidence>
<dbReference type="SMART" id="SM00448">
    <property type="entry name" value="REC"/>
    <property type="match status" value="1"/>
</dbReference>
<dbReference type="InterPro" id="IPR001789">
    <property type="entry name" value="Sig_transdc_resp-reg_receiver"/>
</dbReference>
<dbReference type="Gene3D" id="3.40.50.2300">
    <property type="match status" value="1"/>
</dbReference>
<evidence type="ECO:0000313" key="5">
    <source>
        <dbReference type="Proteomes" id="UP000199615"/>
    </source>
</evidence>
<organism evidence="4 5">
    <name type="scientific">Rhodopseudomonas pseudopalustris</name>
    <dbReference type="NCBI Taxonomy" id="1513892"/>
    <lineage>
        <taxon>Bacteria</taxon>
        <taxon>Pseudomonadati</taxon>
        <taxon>Pseudomonadota</taxon>
        <taxon>Alphaproteobacteria</taxon>
        <taxon>Hyphomicrobiales</taxon>
        <taxon>Nitrobacteraceae</taxon>
        <taxon>Rhodopseudomonas</taxon>
    </lineage>
</organism>
<evidence type="ECO:0000259" key="3">
    <source>
        <dbReference type="PROSITE" id="PS50110"/>
    </source>
</evidence>
<keyword evidence="1" id="KW-0238">DNA-binding</keyword>
<dbReference type="CDD" id="cd17535">
    <property type="entry name" value="REC_NarL-like"/>
    <property type="match status" value="1"/>
</dbReference>
<dbReference type="AlphaFoldDB" id="A0A1H8VJZ3"/>
<feature type="modified residue" description="4-aspartylphosphate" evidence="2">
    <location>
        <position position="61"/>
    </location>
</feature>
<dbReference type="GO" id="GO:0003677">
    <property type="term" value="F:DNA binding"/>
    <property type="evidence" value="ECO:0007669"/>
    <property type="project" value="UniProtKB-KW"/>
</dbReference>
<dbReference type="OrthoDB" id="9814495at2"/>
<reference evidence="5" key="1">
    <citation type="submission" date="2016-10" db="EMBL/GenBank/DDBJ databases">
        <authorList>
            <person name="Varghese N."/>
            <person name="Submissions S."/>
        </authorList>
    </citation>
    <scope>NUCLEOTIDE SEQUENCE [LARGE SCALE GENOMIC DNA]</scope>
    <source>
        <strain evidence="5">DSM 123</strain>
    </source>
</reference>
<dbReference type="GO" id="GO:0000160">
    <property type="term" value="P:phosphorelay signal transduction system"/>
    <property type="evidence" value="ECO:0007669"/>
    <property type="project" value="InterPro"/>
</dbReference>
<dbReference type="InterPro" id="IPR011006">
    <property type="entry name" value="CheY-like_superfamily"/>
</dbReference>
<keyword evidence="2" id="KW-0597">Phosphoprotein</keyword>
<feature type="domain" description="Response regulatory" evidence="3">
    <location>
        <begin position="10"/>
        <end position="126"/>
    </location>
</feature>
<dbReference type="Pfam" id="PF00072">
    <property type="entry name" value="Response_reg"/>
    <property type="match status" value="1"/>
</dbReference>
<dbReference type="SUPFAM" id="SSF52172">
    <property type="entry name" value="CheY-like"/>
    <property type="match status" value="1"/>
</dbReference>
<gene>
    <name evidence="4" type="ORF">SAMN05444123_1093</name>
</gene>
<evidence type="ECO:0000256" key="1">
    <source>
        <dbReference type="ARBA" id="ARBA00023125"/>
    </source>
</evidence>
<name>A0A1H8VJZ3_9BRAD</name>
<dbReference type="InterPro" id="IPR058245">
    <property type="entry name" value="NreC/VraR/RcsB-like_REC"/>
</dbReference>
<dbReference type="PANTHER" id="PTHR43214">
    <property type="entry name" value="TWO-COMPONENT RESPONSE REGULATOR"/>
    <property type="match status" value="1"/>
</dbReference>